<proteinExistence type="predicted"/>
<organism evidence="1 2">
    <name type="scientific">Ephemerocybe angulata</name>
    <dbReference type="NCBI Taxonomy" id="980116"/>
    <lineage>
        <taxon>Eukaryota</taxon>
        <taxon>Fungi</taxon>
        <taxon>Dikarya</taxon>
        <taxon>Basidiomycota</taxon>
        <taxon>Agaricomycotina</taxon>
        <taxon>Agaricomycetes</taxon>
        <taxon>Agaricomycetidae</taxon>
        <taxon>Agaricales</taxon>
        <taxon>Agaricineae</taxon>
        <taxon>Psathyrellaceae</taxon>
        <taxon>Ephemerocybe</taxon>
    </lineage>
</organism>
<sequence>MLSKDLVASLRSAYTEPSDVPNPLLLQVAFQACMAHCCNRFITSWYPLHWDYAGFLNILHGRLVEAGKSCRSCSSHNLTLSDRNDTVG</sequence>
<protein>
    <submittedName>
        <fullName evidence="1">Uncharacterized protein</fullName>
    </submittedName>
</protein>
<dbReference type="PROSITE" id="PS51257">
    <property type="entry name" value="PROKAR_LIPOPROTEIN"/>
    <property type="match status" value="1"/>
</dbReference>
<name>A0A8H6LSD8_9AGAR</name>
<evidence type="ECO:0000313" key="1">
    <source>
        <dbReference type="EMBL" id="KAF6741993.1"/>
    </source>
</evidence>
<dbReference type="Proteomes" id="UP000521943">
    <property type="component" value="Unassembled WGS sequence"/>
</dbReference>
<dbReference type="OrthoDB" id="3147752at2759"/>
<comment type="caution">
    <text evidence="1">The sequence shown here is derived from an EMBL/GenBank/DDBJ whole genome shotgun (WGS) entry which is preliminary data.</text>
</comment>
<evidence type="ECO:0000313" key="2">
    <source>
        <dbReference type="Proteomes" id="UP000521943"/>
    </source>
</evidence>
<gene>
    <name evidence="1" type="ORF">DFP72DRAFT_940946</name>
</gene>
<keyword evidence="2" id="KW-1185">Reference proteome</keyword>
<dbReference type="AlphaFoldDB" id="A0A8H6LSD8"/>
<accession>A0A8H6LSD8</accession>
<reference evidence="1 2" key="1">
    <citation type="submission" date="2020-07" db="EMBL/GenBank/DDBJ databases">
        <title>Comparative genomics of pyrophilous fungi reveals a link between fire events and developmental genes.</title>
        <authorList>
            <consortium name="DOE Joint Genome Institute"/>
            <person name="Steindorff A.S."/>
            <person name="Carver A."/>
            <person name="Calhoun S."/>
            <person name="Stillman K."/>
            <person name="Liu H."/>
            <person name="Lipzen A."/>
            <person name="Pangilinan J."/>
            <person name="Labutti K."/>
            <person name="Bruns T.D."/>
            <person name="Grigoriev I.V."/>
        </authorList>
    </citation>
    <scope>NUCLEOTIDE SEQUENCE [LARGE SCALE GENOMIC DNA]</scope>
    <source>
        <strain evidence="1 2">CBS 144469</strain>
    </source>
</reference>
<dbReference type="EMBL" id="JACGCI010000209">
    <property type="protein sequence ID" value="KAF6741993.1"/>
    <property type="molecule type" value="Genomic_DNA"/>
</dbReference>